<dbReference type="EMBL" id="SLWR01000003">
    <property type="protein sequence ID" value="TCO49580.1"/>
    <property type="molecule type" value="Genomic_DNA"/>
</dbReference>
<dbReference type="AlphaFoldDB" id="A0A4V2S4U1"/>
<feature type="transmembrane region" description="Helical" evidence="1">
    <location>
        <begin position="90"/>
        <end position="113"/>
    </location>
</feature>
<keyword evidence="3" id="KW-1185">Reference proteome</keyword>
<organism evidence="2 3">
    <name type="scientific">Kribbella antiqua</name>
    <dbReference type="NCBI Taxonomy" id="2512217"/>
    <lineage>
        <taxon>Bacteria</taxon>
        <taxon>Bacillati</taxon>
        <taxon>Actinomycetota</taxon>
        <taxon>Actinomycetes</taxon>
        <taxon>Propionibacteriales</taxon>
        <taxon>Kribbellaceae</taxon>
        <taxon>Kribbella</taxon>
    </lineage>
</organism>
<feature type="transmembrane region" description="Helical" evidence="1">
    <location>
        <begin position="18"/>
        <end position="36"/>
    </location>
</feature>
<protein>
    <submittedName>
        <fullName evidence="2">Uncharacterized protein</fullName>
    </submittedName>
</protein>
<reference evidence="2 3" key="1">
    <citation type="journal article" date="2015" name="Stand. Genomic Sci.">
        <title>Genomic Encyclopedia of Bacterial and Archaeal Type Strains, Phase III: the genomes of soil and plant-associated and newly described type strains.</title>
        <authorList>
            <person name="Whitman W.B."/>
            <person name="Woyke T."/>
            <person name="Klenk H.P."/>
            <person name="Zhou Y."/>
            <person name="Lilburn T.G."/>
            <person name="Beck B.J."/>
            <person name="De Vos P."/>
            <person name="Vandamme P."/>
            <person name="Eisen J.A."/>
            <person name="Garrity G."/>
            <person name="Hugenholtz P."/>
            <person name="Kyrpides N.C."/>
        </authorList>
    </citation>
    <scope>NUCLEOTIDE SEQUENCE [LARGE SCALE GENOMIC DNA]</scope>
    <source>
        <strain evidence="2 3">VKM Ac-2541</strain>
    </source>
</reference>
<keyword evidence="1" id="KW-1133">Transmembrane helix</keyword>
<keyword evidence="1" id="KW-0472">Membrane</keyword>
<accession>A0A4V2S4U1</accession>
<evidence type="ECO:0000313" key="2">
    <source>
        <dbReference type="EMBL" id="TCO49580.1"/>
    </source>
</evidence>
<dbReference type="Proteomes" id="UP000295573">
    <property type="component" value="Unassembled WGS sequence"/>
</dbReference>
<sequence>MTDAVATRWANTVVPSWLYRWLMPLGWIVAVVVTVSSDGSRCTPGDRCGVLGSLAMVACYASLVLCWWQPRLAAFAGLVFLAFELNYGDAVGALVAWSLYAGACALFLAWLTYTRHRQSALTVNLPTQQVAIPAAARVGVTSRLVIAGVLALAGAAALAAGWYTVAGGAWLLTILFVLRDLQLRRTRVRRSRTEAGLPVRIDPDASGSFAIRSTEGDVLLGFLRVALDDREADERLSSAIDLLNEAEDDLTASMRLDSVRTLRQYRGEAVLVGDLAEGSWPTILIGDTPLRPVSGLRTPRRTPWSVETGDRLDLEVHEMAGRPAGLIDPVREIPTLPWSVPIEPAQAWCRPVLVAALLAGPAAVGLFTSWGDWFPVIVAVVAGALLIRFTTEELFYAVVASATELRIRRSPLERVVGWQAVESIEVNGDRVTLRTDGGSQVVGGVAKGQAGEVAAVFEALRAQTDAPAAGPRLTPQLVIEAVYYVACAVAFLVLL</sequence>
<dbReference type="OrthoDB" id="3815351at2"/>
<dbReference type="RefSeq" id="WP_132147691.1">
    <property type="nucleotide sequence ID" value="NZ_SLWR01000003.1"/>
</dbReference>
<evidence type="ECO:0000313" key="3">
    <source>
        <dbReference type="Proteomes" id="UP000295573"/>
    </source>
</evidence>
<gene>
    <name evidence="2" type="ORF">EV646_103562</name>
</gene>
<feature type="transmembrane region" description="Helical" evidence="1">
    <location>
        <begin position="48"/>
        <end position="70"/>
    </location>
</feature>
<evidence type="ECO:0000256" key="1">
    <source>
        <dbReference type="SAM" id="Phobius"/>
    </source>
</evidence>
<name>A0A4V2S4U1_9ACTN</name>
<comment type="caution">
    <text evidence="2">The sequence shown here is derived from an EMBL/GenBank/DDBJ whole genome shotgun (WGS) entry which is preliminary data.</text>
</comment>
<feature type="transmembrane region" description="Helical" evidence="1">
    <location>
        <begin position="134"/>
        <end position="156"/>
    </location>
</feature>
<proteinExistence type="predicted"/>
<keyword evidence="1" id="KW-0812">Transmembrane</keyword>